<accession>A0ABS7FUR8</accession>
<keyword evidence="3" id="KW-1185">Reference proteome</keyword>
<keyword evidence="1" id="KW-0175">Coiled coil</keyword>
<protein>
    <submittedName>
        <fullName evidence="2">Uncharacterized protein</fullName>
    </submittedName>
</protein>
<dbReference type="RefSeq" id="WP_220167390.1">
    <property type="nucleotide sequence ID" value="NZ_JAIBOA010000010.1"/>
</dbReference>
<organism evidence="2 3">
    <name type="scientific">Actinomadura parmotrematis</name>
    <dbReference type="NCBI Taxonomy" id="2864039"/>
    <lineage>
        <taxon>Bacteria</taxon>
        <taxon>Bacillati</taxon>
        <taxon>Actinomycetota</taxon>
        <taxon>Actinomycetes</taxon>
        <taxon>Streptosporangiales</taxon>
        <taxon>Thermomonosporaceae</taxon>
        <taxon>Actinomadura</taxon>
    </lineage>
</organism>
<evidence type="ECO:0000313" key="3">
    <source>
        <dbReference type="Proteomes" id="UP000774570"/>
    </source>
</evidence>
<dbReference type="EMBL" id="JAIBOA010000010">
    <property type="protein sequence ID" value="MBW8484160.1"/>
    <property type="molecule type" value="Genomic_DNA"/>
</dbReference>
<comment type="caution">
    <text evidence="2">The sequence shown here is derived from an EMBL/GenBank/DDBJ whole genome shotgun (WGS) entry which is preliminary data.</text>
</comment>
<evidence type="ECO:0000313" key="2">
    <source>
        <dbReference type="EMBL" id="MBW8484160.1"/>
    </source>
</evidence>
<sequence length="579" mass="63564">MAGQGQGSGMRPRCRAVLRVGGPPAPHGPDEAFPVAVFEPVRKVVHQWLNDKFNITDPLASGVQEIDENRSLALDTAFDRDGAETATRVQLTEALPNGLWRTTVTACGASAGTGALVCVELECGDLAGAADPQPPRLIRELLQVLPVHDGPVRLAAEPVAVGAGGVPDLLEVLTEPARRMPVIVAARPPRPDEEWQRRWRRIVQRSAGMATLVELDETAVEPFRQAVYHHHRVAAGAVRTFMPEVDPAWEADALRHRVLSFGRLHDPADHAWQLIAANVQRIALAEPIPPDLRLIAFPGPPDDGEVRRQRALDAAADTGTGPDDLRREIGILTELLEESDRLLLRQEAEAREQARRLEEAAELHRRVQDDLVLSAVEHMETQAELDRAQAELRLVRRALLGQGRAGDAFPPLPAAQPPDGFEDLLDRLDELPHLLFSGDRRATLELDDTDANRAPTWARKAWNALQALDSYADLSTRDGGFPGDFRAFCRDTPADGHPVSANQVVMGESKTVHNQWADERMLPVPPEIDPSKRILMTAHIRLASKGSISPRIYFHDDTAGLTGKIVVGFIGRHMTNTRT</sequence>
<reference evidence="2 3" key="1">
    <citation type="submission" date="2021-07" db="EMBL/GenBank/DDBJ databases">
        <title>Actinomadura sp. PM05-2 isolated from lichen.</title>
        <authorList>
            <person name="Somphong A."/>
            <person name="Phongsopitanun W."/>
            <person name="Tanasupawat S."/>
            <person name="Peongsungnone V."/>
        </authorList>
    </citation>
    <scope>NUCLEOTIDE SEQUENCE [LARGE SCALE GENOMIC DNA]</scope>
    <source>
        <strain evidence="2 3">PM05-2</strain>
    </source>
</reference>
<proteinExistence type="predicted"/>
<feature type="coiled-coil region" evidence="1">
    <location>
        <begin position="343"/>
        <end position="398"/>
    </location>
</feature>
<gene>
    <name evidence="2" type="ORF">K1Y72_17380</name>
</gene>
<name>A0ABS7FUR8_9ACTN</name>
<dbReference type="Proteomes" id="UP000774570">
    <property type="component" value="Unassembled WGS sequence"/>
</dbReference>
<evidence type="ECO:0000256" key="1">
    <source>
        <dbReference type="SAM" id="Coils"/>
    </source>
</evidence>